<dbReference type="InterPro" id="IPR049943">
    <property type="entry name" value="Ser_HO-MeTrfase-like"/>
</dbReference>
<evidence type="ECO:0000256" key="5">
    <source>
        <dbReference type="ARBA" id="ARBA00011738"/>
    </source>
</evidence>
<proteinExistence type="inferred from homology"/>
<comment type="similarity">
    <text evidence="4 11">Belongs to the SHMT family.</text>
</comment>
<dbReference type="GO" id="GO:0030170">
    <property type="term" value="F:pyridoxal phosphate binding"/>
    <property type="evidence" value="ECO:0007669"/>
    <property type="project" value="UniProtKB-UniRule"/>
</dbReference>
<evidence type="ECO:0000256" key="3">
    <source>
        <dbReference type="ARBA" id="ARBA00004496"/>
    </source>
</evidence>
<evidence type="ECO:0000313" key="15">
    <source>
        <dbReference type="Proteomes" id="UP000184268"/>
    </source>
</evidence>
<dbReference type="CDD" id="cd00378">
    <property type="entry name" value="SHMT"/>
    <property type="match status" value="1"/>
</dbReference>
<feature type="binding site" evidence="11">
    <location>
        <begin position="356"/>
        <end position="358"/>
    </location>
    <ligand>
        <name>(6S)-5,6,7,8-tetrahydrofolate</name>
        <dbReference type="ChEBI" id="CHEBI:57453"/>
    </ligand>
</feature>
<dbReference type="NCBIfam" id="NF000586">
    <property type="entry name" value="PRK00011.1"/>
    <property type="match status" value="1"/>
</dbReference>
<dbReference type="STRING" id="299255.SAMN02745129_3072"/>
<evidence type="ECO:0000259" key="13">
    <source>
        <dbReference type="Pfam" id="PF00464"/>
    </source>
</evidence>
<dbReference type="OrthoDB" id="9803846at2"/>
<dbReference type="PANTHER" id="PTHR11680:SF50">
    <property type="entry name" value="SERINE HYDROXYMETHYLTRANSFERASE"/>
    <property type="match status" value="1"/>
</dbReference>
<feature type="domain" description="Serine hydroxymethyltransferase-like" evidence="13">
    <location>
        <begin position="9"/>
        <end position="387"/>
    </location>
</feature>
<comment type="pathway">
    <text evidence="11">Amino-acid biosynthesis; glycine biosynthesis; glycine from L-serine: step 1/1.</text>
</comment>
<dbReference type="GO" id="GO:0008168">
    <property type="term" value="F:methyltransferase activity"/>
    <property type="evidence" value="ECO:0007669"/>
    <property type="project" value="UniProtKB-KW"/>
</dbReference>
<feature type="binding site" evidence="11">
    <location>
        <position position="247"/>
    </location>
    <ligand>
        <name>(6S)-5,6,7,8-tetrahydrofolate</name>
        <dbReference type="ChEBI" id="CHEBI:57453"/>
    </ligand>
</feature>
<keyword evidence="14" id="KW-0489">Methyltransferase</keyword>
<comment type="pathway">
    <text evidence="11">One-carbon metabolism; tetrahydrofolate interconversion.</text>
</comment>
<evidence type="ECO:0000256" key="4">
    <source>
        <dbReference type="ARBA" id="ARBA00006376"/>
    </source>
</evidence>
<dbReference type="InterPro" id="IPR001085">
    <property type="entry name" value="Ser_HO-MeTrfase"/>
</dbReference>
<dbReference type="FunFam" id="3.40.640.10:FF:000001">
    <property type="entry name" value="Serine hydroxymethyltransferase"/>
    <property type="match status" value="1"/>
</dbReference>
<evidence type="ECO:0000256" key="2">
    <source>
        <dbReference type="ARBA" id="ARBA00001933"/>
    </source>
</evidence>
<feature type="modified residue" description="N6-(pyridoxal phosphate)lysine" evidence="11 12">
    <location>
        <position position="230"/>
    </location>
</feature>
<dbReference type="SUPFAM" id="SSF53383">
    <property type="entry name" value="PLP-dependent transferases"/>
    <property type="match status" value="1"/>
</dbReference>
<dbReference type="GO" id="GO:0005829">
    <property type="term" value="C:cytosol"/>
    <property type="evidence" value="ECO:0007669"/>
    <property type="project" value="TreeGrafter"/>
</dbReference>
<dbReference type="GO" id="GO:0032259">
    <property type="term" value="P:methylation"/>
    <property type="evidence" value="ECO:0007669"/>
    <property type="project" value="UniProtKB-KW"/>
</dbReference>
<dbReference type="InterPro" id="IPR015422">
    <property type="entry name" value="PyrdxlP-dep_Trfase_small"/>
</dbReference>
<dbReference type="Pfam" id="PF00464">
    <property type="entry name" value="SHMT"/>
    <property type="match status" value="1"/>
</dbReference>
<evidence type="ECO:0000256" key="9">
    <source>
        <dbReference type="ARBA" id="ARBA00022679"/>
    </source>
</evidence>
<keyword evidence="15" id="KW-1185">Reference proteome</keyword>
<dbReference type="RefSeq" id="WP_067664272.1">
    <property type="nucleotide sequence ID" value="NZ_FQXG01000004.1"/>
</dbReference>
<name>A0A1M5VYP8_9GAMM</name>
<dbReference type="Gene3D" id="3.90.1150.10">
    <property type="entry name" value="Aspartate Aminotransferase, domain 1"/>
    <property type="match status" value="1"/>
</dbReference>
<dbReference type="FunFam" id="3.90.1150.10:FF:000003">
    <property type="entry name" value="Serine hydroxymethyltransferase"/>
    <property type="match status" value="1"/>
</dbReference>
<dbReference type="GO" id="GO:0004372">
    <property type="term" value="F:glycine hydroxymethyltransferase activity"/>
    <property type="evidence" value="ECO:0007669"/>
    <property type="project" value="UniProtKB-UniRule"/>
</dbReference>
<feature type="binding site" evidence="11">
    <location>
        <position position="121"/>
    </location>
    <ligand>
        <name>(6S)-5,6,7,8-tetrahydrofolate</name>
        <dbReference type="ChEBI" id="CHEBI:57453"/>
    </ligand>
</feature>
<dbReference type="PIRSF" id="PIRSF000412">
    <property type="entry name" value="SHMT"/>
    <property type="match status" value="1"/>
</dbReference>
<evidence type="ECO:0000256" key="11">
    <source>
        <dbReference type="HAMAP-Rule" id="MF_00051"/>
    </source>
</evidence>
<dbReference type="PANTHER" id="PTHR11680">
    <property type="entry name" value="SERINE HYDROXYMETHYLTRANSFERASE"/>
    <property type="match status" value="1"/>
</dbReference>
<evidence type="ECO:0000313" key="14">
    <source>
        <dbReference type="EMBL" id="SHH80449.1"/>
    </source>
</evidence>
<keyword evidence="10 11" id="KW-0663">Pyridoxal phosphate</keyword>
<evidence type="ECO:0000256" key="12">
    <source>
        <dbReference type="PIRSR" id="PIRSR000412-50"/>
    </source>
</evidence>
<sequence>MFERNMTIADFDPELWQAMEAERVRQEEHIELIASENYTSPRVLEAQGSQLTNKYAEGYPEKRYYGGCEYVDKSEQLAIDRANELFGSNYANVQPHSGSQANAAVFMALLQPGDTVLGMSLAHGGHLTHGASVSFSGKIYNAVQYGINPDSGAIDYNEVRALAKEHQPKMIIAGFSAYSGVIDWAEFRKIADEVGAYLFVDMAHVAGLIAAGIYPNPVPHAHVVTTTTHKTLGGPRGGLILSACNDESIYKKLNSAVFPGGQGGPLCHVIAAKAVAFKEALQPEFVDYQKQVVTNAQAMADVFINRGYKVVSGGTQNHLFLLDLIDKDITGKDADAALGRANITVNKNSVPNDPRSPFVTSGLRIGTPALTRRGIGEAQARELTGWICDILDNFGDESVVERVKAQVTDLCGQFPVYK</sequence>
<keyword evidence="9 11" id="KW-0808">Transferase</keyword>
<dbReference type="InterPro" id="IPR015421">
    <property type="entry name" value="PyrdxlP-dep_Trfase_major"/>
</dbReference>
<feature type="binding site" evidence="11">
    <location>
        <begin position="125"/>
        <end position="127"/>
    </location>
    <ligand>
        <name>(6S)-5,6,7,8-tetrahydrofolate</name>
        <dbReference type="ChEBI" id="CHEBI:57453"/>
    </ligand>
</feature>
<dbReference type="AlphaFoldDB" id="A0A1M5VYP8"/>
<dbReference type="InterPro" id="IPR039429">
    <property type="entry name" value="SHMT-like_dom"/>
</dbReference>
<dbReference type="HAMAP" id="MF_00051">
    <property type="entry name" value="SHMT"/>
    <property type="match status" value="1"/>
</dbReference>
<keyword evidence="8 11" id="KW-0028">Amino-acid biosynthesis</keyword>
<reference evidence="14 15" key="1">
    <citation type="submission" date="2016-11" db="EMBL/GenBank/DDBJ databases">
        <authorList>
            <person name="Jaros S."/>
            <person name="Januszkiewicz K."/>
            <person name="Wedrychowicz H."/>
        </authorList>
    </citation>
    <scope>NUCLEOTIDE SEQUENCE [LARGE SCALE GENOMIC DNA]</scope>
    <source>
        <strain evidence="14 15">DSM 16917</strain>
    </source>
</reference>
<dbReference type="EC" id="2.1.2.1" evidence="11"/>
<gene>
    <name evidence="11" type="primary">glyA</name>
    <name evidence="14" type="ORF">SAMN02745129_3072</name>
</gene>
<comment type="function">
    <text evidence="11">Catalyzes the reversible interconversion of serine and glycine with tetrahydrofolate (THF) serving as the one-carbon carrier. This reaction serves as the major source of one-carbon groups required for the biosynthesis of purines, thymidylate, methionine, and other important biomolecules. Also exhibits THF-independent aldolase activity toward beta-hydroxyamino acids, producing glycine and aldehydes, via a retro-aldol mechanism.</text>
</comment>
<organism evidence="14 15">
    <name type="scientific">Ferrimonas marina</name>
    <dbReference type="NCBI Taxonomy" id="299255"/>
    <lineage>
        <taxon>Bacteria</taxon>
        <taxon>Pseudomonadati</taxon>
        <taxon>Pseudomonadota</taxon>
        <taxon>Gammaproteobacteria</taxon>
        <taxon>Alteromonadales</taxon>
        <taxon>Ferrimonadaceae</taxon>
        <taxon>Ferrimonas</taxon>
    </lineage>
</organism>
<feature type="site" description="Plays an important role in substrate specificity" evidence="11">
    <location>
        <position position="229"/>
    </location>
</feature>
<evidence type="ECO:0000256" key="1">
    <source>
        <dbReference type="ARBA" id="ARBA00001528"/>
    </source>
</evidence>
<dbReference type="InterPro" id="IPR015424">
    <property type="entry name" value="PyrdxlP-dep_Trfase"/>
</dbReference>
<comment type="subcellular location">
    <subcellularLocation>
        <location evidence="3 11">Cytoplasm</location>
    </subcellularLocation>
</comment>
<dbReference type="UniPathway" id="UPA00288">
    <property type="reaction ID" value="UER01023"/>
</dbReference>
<evidence type="ECO:0000256" key="7">
    <source>
        <dbReference type="ARBA" id="ARBA00022563"/>
    </source>
</evidence>
<evidence type="ECO:0000256" key="8">
    <source>
        <dbReference type="ARBA" id="ARBA00022605"/>
    </source>
</evidence>
<comment type="subunit">
    <text evidence="5 11">Homodimer.</text>
</comment>
<evidence type="ECO:0000256" key="6">
    <source>
        <dbReference type="ARBA" id="ARBA00022490"/>
    </source>
</evidence>
<dbReference type="GO" id="GO:0019264">
    <property type="term" value="P:glycine biosynthetic process from serine"/>
    <property type="evidence" value="ECO:0007669"/>
    <property type="project" value="UniProtKB-UniRule"/>
</dbReference>
<comment type="catalytic activity">
    <reaction evidence="1 11">
        <text>(6R)-5,10-methylene-5,6,7,8-tetrahydrofolate + glycine + H2O = (6S)-5,6,7,8-tetrahydrofolate + L-serine</text>
        <dbReference type="Rhea" id="RHEA:15481"/>
        <dbReference type="ChEBI" id="CHEBI:15377"/>
        <dbReference type="ChEBI" id="CHEBI:15636"/>
        <dbReference type="ChEBI" id="CHEBI:33384"/>
        <dbReference type="ChEBI" id="CHEBI:57305"/>
        <dbReference type="ChEBI" id="CHEBI:57453"/>
        <dbReference type="EC" id="2.1.2.1"/>
    </reaction>
</comment>
<evidence type="ECO:0000256" key="10">
    <source>
        <dbReference type="ARBA" id="ARBA00022898"/>
    </source>
</evidence>
<keyword evidence="6 11" id="KW-0963">Cytoplasm</keyword>
<dbReference type="GO" id="GO:0035999">
    <property type="term" value="P:tetrahydrofolate interconversion"/>
    <property type="evidence" value="ECO:0007669"/>
    <property type="project" value="UniProtKB-UniRule"/>
</dbReference>
<comment type="cofactor">
    <cofactor evidence="2 11 12">
        <name>pyridoxal 5'-phosphate</name>
        <dbReference type="ChEBI" id="CHEBI:597326"/>
    </cofactor>
</comment>
<dbReference type="Gene3D" id="3.40.640.10">
    <property type="entry name" value="Type I PLP-dependent aspartate aminotransferase-like (Major domain)"/>
    <property type="match status" value="1"/>
</dbReference>
<dbReference type="PROSITE" id="PS00096">
    <property type="entry name" value="SHMT"/>
    <property type="match status" value="1"/>
</dbReference>
<protein>
    <recommendedName>
        <fullName evidence="11">Serine hydroxymethyltransferase</fullName>
        <shortName evidence="11">SHMT</shortName>
        <shortName evidence="11">Serine methylase</shortName>
        <ecNumber evidence="11">2.1.2.1</ecNumber>
    </recommendedName>
</protein>
<keyword evidence="7 11" id="KW-0554">One-carbon metabolism</keyword>
<dbReference type="EMBL" id="FQXG01000004">
    <property type="protein sequence ID" value="SHH80449.1"/>
    <property type="molecule type" value="Genomic_DNA"/>
</dbReference>
<dbReference type="InterPro" id="IPR019798">
    <property type="entry name" value="Ser_HO-MeTrfase_PLP_BS"/>
</dbReference>
<dbReference type="UniPathway" id="UPA00193"/>
<dbReference type="Proteomes" id="UP000184268">
    <property type="component" value="Unassembled WGS sequence"/>
</dbReference>
<accession>A0A1M5VYP8</accession>